<keyword evidence="6 8" id="KW-0472">Membrane</keyword>
<feature type="transmembrane region" description="Helical" evidence="8">
    <location>
        <begin position="223"/>
        <end position="243"/>
    </location>
</feature>
<feature type="transmembrane region" description="Helical" evidence="8">
    <location>
        <begin position="170"/>
        <end position="189"/>
    </location>
</feature>
<keyword evidence="10" id="KW-1185">Reference proteome</keyword>
<evidence type="ECO:0000256" key="7">
    <source>
        <dbReference type="RuleBase" id="RU000477"/>
    </source>
</evidence>
<dbReference type="InterPro" id="IPR050363">
    <property type="entry name" value="MIP/Aquaporin"/>
</dbReference>
<comment type="subcellular location">
    <subcellularLocation>
        <location evidence="1">Membrane</location>
        <topology evidence="1">Multi-pass membrane protein</topology>
    </subcellularLocation>
</comment>
<dbReference type="EMBL" id="SPQQ01000012">
    <property type="protein sequence ID" value="TGE35627.1"/>
    <property type="molecule type" value="Genomic_DNA"/>
</dbReference>
<reference evidence="9 10" key="1">
    <citation type="submission" date="2019-03" db="EMBL/GenBank/DDBJ databases">
        <title>Draft Genome Sequence of Desulfosporosinus fructosivorans Strain 63.6F, Isolated from Marine Sediment in the Baltic Sea.</title>
        <authorList>
            <person name="Hausmann B."/>
            <person name="Vandieken V."/>
            <person name="Pjevac P."/>
            <person name="Schreck K."/>
            <person name="Herbold C.W."/>
            <person name="Loy A."/>
        </authorList>
    </citation>
    <scope>NUCLEOTIDE SEQUENCE [LARGE SCALE GENOMIC DNA]</scope>
    <source>
        <strain evidence="9 10">63.6F</strain>
    </source>
</reference>
<dbReference type="InterPro" id="IPR000425">
    <property type="entry name" value="MIP"/>
</dbReference>
<gene>
    <name evidence="9" type="ORF">E4K67_24140</name>
</gene>
<evidence type="ECO:0000256" key="4">
    <source>
        <dbReference type="ARBA" id="ARBA00022692"/>
    </source>
</evidence>
<evidence type="ECO:0000256" key="2">
    <source>
        <dbReference type="ARBA" id="ARBA00006175"/>
    </source>
</evidence>
<dbReference type="RefSeq" id="WP_135551440.1">
    <property type="nucleotide sequence ID" value="NZ_SPQQ01000012.1"/>
</dbReference>
<feature type="transmembrane region" description="Helical" evidence="8">
    <location>
        <begin position="137"/>
        <end position="158"/>
    </location>
</feature>
<evidence type="ECO:0000256" key="3">
    <source>
        <dbReference type="ARBA" id="ARBA00022448"/>
    </source>
</evidence>
<dbReference type="GO" id="GO:0015254">
    <property type="term" value="F:glycerol channel activity"/>
    <property type="evidence" value="ECO:0007669"/>
    <property type="project" value="TreeGrafter"/>
</dbReference>
<evidence type="ECO:0000256" key="8">
    <source>
        <dbReference type="SAM" id="Phobius"/>
    </source>
</evidence>
<dbReference type="OrthoDB" id="9807293at2"/>
<sequence length="249" mass="25639">MTNLLGEFIGTLVLLSFGVGSCANLTLKDSKGEGGGGGGAWIAVTTGWAFGVVLGVFTAIALGAPQADLNPAITLAKTMLGVYTPGHALITMLVQVAGGLAGAAVAWLIYLPHWKITEDKAAKMGCFCTAPAIRTPIANLITETVVTLILVFLVFVIFSKDLSDGGAKFATGFGPYLVGILVWGLGLAFGGPTGYAINPARDLGPRIAHAILPMGNKASFDWGYAWIPIVGPMFGAVLAVIMGKTFGIL</sequence>
<dbReference type="Proteomes" id="UP000298460">
    <property type="component" value="Unassembled WGS sequence"/>
</dbReference>
<keyword evidence="5 8" id="KW-1133">Transmembrane helix</keyword>
<protein>
    <submittedName>
        <fullName evidence="9">Aquaporin family protein</fullName>
    </submittedName>
</protein>
<accession>A0A4Z0R0X3</accession>
<feature type="transmembrane region" description="Helical" evidence="8">
    <location>
        <begin position="86"/>
        <end position="110"/>
    </location>
</feature>
<dbReference type="Gene3D" id="1.20.1080.10">
    <property type="entry name" value="Glycerol uptake facilitator protein"/>
    <property type="match status" value="1"/>
</dbReference>
<dbReference type="PANTHER" id="PTHR43829:SF9">
    <property type="entry name" value="AQUAPORIN-9"/>
    <property type="match status" value="1"/>
</dbReference>
<feature type="transmembrane region" description="Helical" evidence="8">
    <location>
        <begin position="38"/>
        <end position="65"/>
    </location>
</feature>
<dbReference type="GO" id="GO:0005886">
    <property type="term" value="C:plasma membrane"/>
    <property type="evidence" value="ECO:0007669"/>
    <property type="project" value="TreeGrafter"/>
</dbReference>
<dbReference type="Pfam" id="PF00230">
    <property type="entry name" value="MIP"/>
    <property type="match status" value="1"/>
</dbReference>
<keyword evidence="4 7" id="KW-0812">Transmembrane</keyword>
<evidence type="ECO:0000256" key="5">
    <source>
        <dbReference type="ARBA" id="ARBA00022989"/>
    </source>
</evidence>
<keyword evidence="3 7" id="KW-0813">Transport</keyword>
<dbReference type="InterPro" id="IPR023271">
    <property type="entry name" value="Aquaporin-like"/>
</dbReference>
<dbReference type="PRINTS" id="PR00783">
    <property type="entry name" value="MINTRINSICP"/>
</dbReference>
<dbReference type="PANTHER" id="PTHR43829">
    <property type="entry name" value="AQUAPORIN OR AQUAGLYCEROPORIN RELATED"/>
    <property type="match status" value="1"/>
</dbReference>
<evidence type="ECO:0000313" key="9">
    <source>
        <dbReference type="EMBL" id="TGE35627.1"/>
    </source>
</evidence>
<organism evidence="9 10">
    <name type="scientific">Desulfosporosinus fructosivorans</name>
    <dbReference type="NCBI Taxonomy" id="2018669"/>
    <lineage>
        <taxon>Bacteria</taxon>
        <taxon>Bacillati</taxon>
        <taxon>Bacillota</taxon>
        <taxon>Clostridia</taxon>
        <taxon>Eubacteriales</taxon>
        <taxon>Desulfitobacteriaceae</taxon>
        <taxon>Desulfosporosinus</taxon>
    </lineage>
</organism>
<name>A0A4Z0R0X3_9FIRM</name>
<evidence type="ECO:0000256" key="6">
    <source>
        <dbReference type="ARBA" id="ARBA00023136"/>
    </source>
</evidence>
<dbReference type="SUPFAM" id="SSF81338">
    <property type="entry name" value="Aquaporin-like"/>
    <property type="match status" value="1"/>
</dbReference>
<dbReference type="AlphaFoldDB" id="A0A4Z0R0X3"/>
<comment type="caution">
    <text evidence="9">The sequence shown here is derived from an EMBL/GenBank/DDBJ whole genome shotgun (WGS) entry which is preliminary data.</text>
</comment>
<evidence type="ECO:0000313" key="10">
    <source>
        <dbReference type="Proteomes" id="UP000298460"/>
    </source>
</evidence>
<proteinExistence type="inferred from homology"/>
<comment type="similarity">
    <text evidence="2 7">Belongs to the MIP/aquaporin (TC 1.A.8) family.</text>
</comment>
<evidence type="ECO:0000256" key="1">
    <source>
        <dbReference type="ARBA" id="ARBA00004141"/>
    </source>
</evidence>